<keyword evidence="6" id="KW-0131">Cell cycle</keyword>
<feature type="region of interest" description="Disordered" evidence="7">
    <location>
        <begin position="147"/>
        <end position="176"/>
    </location>
</feature>
<dbReference type="GO" id="GO:0043093">
    <property type="term" value="P:FtsZ-dependent cytokinesis"/>
    <property type="evidence" value="ECO:0007669"/>
    <property type="project" value="TreeGrafter"/>
</dbReference>
<dbReference type="Pfam" id="PF04977">
    <property type="entry name" value="DivIC"/>
    <property type="match status" value="1"/>
</dbReference>
<evidence type="ECO:0000256" key="4">
    <source>
        <dbReference type="ARBA" id="ARBA00022989"/>
    </source>
</evidence>
<dbReference type="InterPro" id="IPR007060">
    <property type="entry name" value="FtsL/DivIC"/>
</dbReference>
<name>A0A7C3Z136_9BACT</name>
<keyword evidence="4 8" id="KW-1133">Transmembrane helix</keyword>
<evidence type="ECO:0000313" key="9">
    <source>
        <dbReference type="EMBL" id="HGF34129.1"/>
    </source>
</evidence>
<organism evidence="9">
    <name type="scientific">Desulfobacca acetoxidans</name>
    <dbReference type="NCBI Taxonomy" id="60893"/>
    <lineage>
        <taxon>Bacteria</taxon>
        <taxon>Pseudomonadati</taxon>
        <taxon>Thermodesulfobacteriota</taxon>
        <taxon>Desulfobaccia</taxon>
        <taxon>Desulfobaccales</taxon>
        <taxon>Desulfobaccaceae</taxon>
        <taxon>Desulfobacca</taxon>
    </lineage>
</organism>
<keyword evidence="3 8" id="KW-0812">Transmembrane</keyword>
<evidence type="ECO:0000256" key="8">
    <source>
        <dbReference type="SAM" id="Phobius"/>
    </source>
</evidence>
<dbReference type="InterPro" id="IPR023081">
    <property type="entry name" value="Cell_div_FtsB"/>
</dbReference>
<evidence type="ECO:0000256" key="3">
    <source>
        <dbReference type="ARBA" id="ARBA00022692"/>
    </source>
</evidence>
<evidence type="ECO:0000256" key="1">
    <source>
        <dbReference type="ARBA" id="ARBA00022475"/>
    </source>
</evidence>
<dbReference type="PANTHER" id="PTHR37485">
    <property type="entry name" value="CELL DIVISION PROTEIN FTSB"/>
    <property type="match status" value="1"/>
</dbReference>
<reference evidence="9" key="1">
    <citation type="journal article" date="2020" name="mSystems">
        <title>Genome- and Community-Level Interaction Insights into Carbon Utilization and Element Cycling Functions of Hydrothermarchaeota in Hydrothermal Sediment.</title>
        <authorList>
            <person name="Zhou Z."/>
            <person name="Liu Y."/>
            <person name="Xu W."/>
            <person name="Pan J."/>
            <person name="Luo Z.H."/>
            <person name="Li M."/>
        </authorList>
    </citation>
    <scope>NUCLEOTIDE SEQUENCE [LARGE SCALE GENOMIC DNA]</scope>
    <source>
        <strain evidence="9">SpSt-897</strain>
    </source>
</reference>
<dbReference type="PANTHER" id="PTHR37485:SF1">
    <property type="entry name" value="CELL DIVISION PROTEIN FTSB"/>
    <property type="match status" value="1"/>
</dbReference>
<sequence>MTGDLGKIPHNQEMLTFSLHHPGFSSKIAQAQRGRAPVKTEGKPGIAGKSRLNPKSVAVITLALGLALALLVFFSHRGLYQIYRLRQEKSRLDTENYRLAEENARLARTIDRLHNDPEMIQDLIRRELNFVKKNEIIIQLSPREQDNPVKAALIPDRPPPAAAPGTEKPRPQSRRP</sequence>
<keyword evidence="1" id="KW-1003">Cell membrane</keyword>
<evidence type="ECO:0000256" key="5">
    <source>
        <dbReference type="ARBA" id="ARBA00023136"/>
    </source>
</evidence>
<keyword evidence="5 8" id="KW-0472">Membrane</keyword>
<evidence type="ECO:0000256" key="2">
    <source>
        <dbReference type="ARBA" id="ARBA00022618"/>
    </source>
</evidence>
<dbReference type="AlphaFoldDB" id="A0A7C3Z136"/>
<comment type="caution">
    <text evidence="9">The sequence shown here is derived from an EMBL/GenBank/DDBJ whole genome shotgun (WGS) entry which is preliminary data.</text>
</comment>
<dbReference type="GO" id="GO:0030428">
    <property type="term" value="C:cell septum"/>
    <property type="evidence" value="ECO:0007669"/>
    <property type="project" value="TreeGrafter"/>
</dbReference>
<gene>
    <name evidence="9" type="ORF">ENW96_07035</name>
</gene>
<dbReference type="EMBL" id="DTMF01000178">
    <property type="protein sequence ID" value="HGF34129.1"/>
    <property type="molecule type" value="Genomic_DNA"/>
</dbReference>
<feature type="transmembrane region" description="Helical" evidence="8">
    <location>
        <begin position="57"/>
        <end position="80"/>
    </location>
</feature>
<evidence type="ECO:0000256" key="6">
    <source>
        <dbReference type="ARBA" id="ARBA00023306"/>
    </source>
</evidence>
<protein>
    <submittedName>
        <fullName evidence="9">Septum formation initiator family protein</fullName>
    </submittedName>
</protein>
<proteinExistence type="predicted"/>
<evidence type="ECO:0000256" key="7">
    <source>
        <dbReference type="SAM" id="MobiDB-lite"/>
    </source>
</evidence>
<accession>A0A7C3Z136</accession>
<keyword evidence="2" id="KW-0132">Cell division</keyword>